<dbReference type="AlphaFoldDB" id="A0A1T4YQH6"/>
<evidence type="ECO:0000313" key="6">
    <source>
        <dbReference type="EMBL" id="SKB03923.1"/>
    </source>
</evidence>
<dbReference type="SUPFAM" id="SSF57829">
    <property type="entry name" value="Zn-binding ribosomal proteins"/>
    <property type="match status" value="1"/>
</dbReference>
<reference evidence="7" key="1">
    <citation type="submission" date="2017-02" db="EMBL/GenBank/DDBJ databases">
        <authorList>
            <person name="Varghese N."/>
            <person name="Submissions S."/>
        </authorList>
    </citation>
    <scope>NUCLEOTIDE SEQUENCE [LARGE SCALE GENOMIC DNA]</scope>
    <source>
        <strain evidence="7">DSM 23966</strain>
    </source>
</reference>
<dbReference type="Pfam" id="PF00471">
    <property type="entry name" value="Ribosomal_L33"/>
    <property type="match status" value="1"/>
</dbReference>
<evidence type="ECO:0000313" key="7">
    <source>
        <dbReference type="Proteomes" id="UP000190042"/>
    </source>
</evidence>
<dbReference type="Gene3D" id="2.20.28.120">
    <property type="entry name" value="Ribosomal protein L33"/>
    <property type="match status" value="1"/>
</dbReference>
<dbReference type="NCBIfam" id="TIGR01023">
    <property type="entry name" value="rpmG_bact"/>
    <property type="match status" value="1"/>
</dbReference>
<sequence>MVKKIIICCENCGSRNYTLPAGNQGRDGRIVIKKFCSHCNAHTLHKQTI</sequence>
<keyword evidence="2 5" id="KW-0689">Ribosomal protein</keyword>
<evidence type="ECO:0000256" key="3">
    <source>
        <dbReference type="ARBA" id="ARBA00023274"/>
    </source>
</evidence>
<evidence type="ECO:0000256" key="1">
    <source>
        <dbReference type="ARBA" id="ARBA00007596"/>
    </source>
</evidence>
<dbReference type="GO" id="GO:1990904">
    <property type="term" value="C:ribonucleoprotein complex"/>
    <property type="evidence" value="ECO:0007669"/>
    <property type="project" value="UniProtKB-KW"/>
</dbReference>
<comment type="similarity">
    <text evidence="1 5">Belongs to the bacterial ribosomal protein bL33 family.</text>
</comment>
<dbReference type="GO" id="GO:0003735">
    <property type="term" value="F:structural constituent of ribosome"/>
    <property type="evidence" value="ECO:0007669"/>
    <property type="project" value="InterPro"/>
</dbReference>
<dbReference type="InterPro" id="IPR011332">
    <property type="entry name" value="Ribosomal_zn-bd"/>
</dbReference>
<evidence type="ECO:0000256" key="2">
    <source>
        <dbReference type="ARBA" id="ARBA00022980"/>
    </source>
</evidence>
<proteinExistence type="inferred from homology"/>
<dbReference type="EMBL" id="FUYJ01000007">
    <property type="protein sequence ID" value="SKB03923.1"/>
    <property type="molecule type" value="Genomic_DNA"/>
</dbReference>
<organism evidence="6 7">
    <name type="scientific">Sporosarcina newyorkensis</name>
    <dbReference type="NCBI Taxonomy" id="759851"/>
    <lineage>
        <taxon>Bacteria</taxon>
        <taxon>Bacillati</taxon>
        <taxon>Bacillota</taxon>
        <taxon>Bacilli</taxon>
        <taxon>Bacillales</taxon>
        <taxon>Caryophanaceae</taxon>
        <taxon>Sporosarcina</taxon>
    </lineage>
</organism>
<protein>
    <recommendedName>
        <fullName evidence="4 5">Large ribosomal subunit protein bL33</fullName>
    </recommendedName>
</protein>
<dbReference type="Proteomes" id="UP000190042">
    <property type="component" value="Unassembled WGS sequence"/>
</dbReference>
<dbReference type="GO" id="GO:0006412">
    <property type="term" value="P:translation"/>
    <property type="evidence" value="ECO:0007669"/>
    <property type="project" value="UniProtKB-UniRule"/>
</dbReference>
<dbReference type="GO" id="GO:0005840">
    <property type="term" value="C:ribosome"/>
    <property type="evidence" value="ECO:0007669"/>
    <property type="project" value="UniProtKB-KW"/>
</dbReference>
<gene>
    <name evidence="5" type="primary">rpmG</name>
    <name evidence="6" type="ORF">SAMN04244570_3321</name>
</gene>
<dbReference type="NCBIfam" id="NF001764">
    <property type="entry name" value="PRK00504.1"/>
    <property type="match status" value="1"/>
</dbReference>
<keyword evidence="7" id="KW-1185">Reference proteome</keyword>
<dbReference type="HAMAP" id="MF_00294">
    <property type="entry name" value="Ribosomal_bL33"/>
    <property type="match status" value="1"/>
</dbReference>
<evidence type="ECO:0000256" key="5">
    <source>
        <dbReference type="HAMAP-Rule" id="MF_00294"/>
    </source>
</evidence>
<dbReference type="GO" id="GO:0005737">
    <property type="term" value="C:cytoplasm"/>
    <property type="evidence" value="ECO:0007669"/>
    <property type="project" value="UniProtKB-ARBA"/>
</dbReference>
<accession>A0A1T4YQH6</accession>
<name>A0A1T4YQH6_9BACL</name>
<keyword evidence="3 5" id="KW-0687">Ribonucleoprotein</keyword>
<dbReference type="InterPro" id="IPR038584">
    <property type="entry name" value="Ribosomal_bL33_sf"/>
</dbReference>
<dbReference type="InterPro" id="IPR001705">
    <property type="entry name" value="Ribosomal_bL33"/>
</dbReference>
<dbReference type="RefSeq" id="WP_078818361.1">
    <property type="nucleotide sequence ID" value="NZ_FUYJ01000007.1"/>
</dbReference>
<evidence type="ECO:0000256" key="4">
    <source>
        <dbReference type="ARBA" id="ARBA00035176"/>
    </source>
</evidence>